<organism evidence="1 2">
    <name type="scientific">Caenorhabditis elegans</name>
    <dbReference type="NCBI Taxonomy" id="6239"/>
    <lineage>
        <taxon>Eukaryota</taxon>
        <taxon>Metazoa</taxon>
        <taxon>Ecdysozoa</taxon>
        <taxon>Nematoda</taxon>
        <taxon>Chromadorea</taxon>
        <taxon>Rhabditida</taxon>
        <taxon>Rhabditina</taxon>
        <taxon>Rhabditomorpha</taxon>
        <taxon>Rhabditoidea</taxon>
        <taxon>Rhabditidae</taxon>
        <taxon>Peloderinae</taxon>
        <taxon>Caenorhabditis</taxon>
    </lineage>
</organism>
<evidence type="ECO:0000313" key="3">
    <source>
        <dbReference type="WormBase" id="H40L08.8"/>
    </source>
</evidence>
<protein>
    <submittedName>
        <fullName evidence="1">Uncharacterized protein</fullName>
    </submittedName>
</protein>
<sequence>MDFNLCSGLC</sequence>
<dbReference type="Proteomes" id="UP000001940">
    <property type="component" value="Chromosome X"/>
</dbReference>
<reference evidence="1 2" key="1">
    <citation type="journal article" date="1998" name="Science">
        <title>Genome sequence of the nematode C. elegans: a platform for investigating biology.</title>
        <authorList>
            <consortium name="The C. elegans sequencing consortium"/>
            <person name="Sulson J.E."/>
            <person name="Waterston R."/>
        </authorList>
    </citation>
    <scope>NUCLEOTIDE SEQUENCE [LARGE SCALE GENOMIC DNA]</scope>
    <source>
        <strain evidence="1 2">Bristol N2</strain>
    </source>
</reference>
<dbReference type="WormBase" id="H40L08.8">
    <property type="protein sequence ID" value="CE52625"/>
    <property type="gene ID" value="WBGene00303066"/>
</dbReference>
<dbReference type="InParanoid" id="A0A2K5AU13"/>
<dbReference type="AGR" id="WB:WBGene00303066"/>
<gene>
    <name evidence="1" type="ORF">CELE_H40L08.8</name>
    <name evidence="1 3" type="ORF">H40L08.8</name>
</gene>
<evidence type="ECO:0000313" key="2">
    <source>
        <dbReference type="Proteomes" id="UP000001940"/>
    </source>
</evidence>
<evidence type="ECO:0000313" key="1">
    <source>
        <dbReference type="EMBL" id="SPC48672.1"/>
    </source>
</evidence>
<accession>A0A2K5AU13</accession>
<proteinExistence type="predicted"/>
<keyword evidence="2" id="KW-1185">Reference proteome</keyword>
<name>A0A2K5AU13_CAEEL</name>
<dbReference type="EMBL" id="BX284606">
    <property type="protein sequence ID" value="SPC48672.1"/>
    <property type="molecule type" value="Genomic_DNA"/>
</dbReference>